<proteinExistence type="predicted"/>
<reference evidence="3" key="1">
    <citation type="submission" date="2022-06" db="EMBL/GenBank/DDBJ databases">
        <title>Alkalimarinus sp. nov., isolated from gut of a Alitta virens.</title>
        <authorList>
            <person name="Yang A.I."/>
            <person name="Shin N.-R."/>
        </authorList>
    </citation>
    <scope>NUCLEOTIDE SEQUENCE</scope>
    <source>
        <strain evidence="3">A2M4</strain>
    </source>
</reference>
<dbReference type="PANTHER" id="PTHR10579:SF43">
    <property type="entry name" value="ZINC FINGER (C3HC4-TYPE RING FINGER) FAMILY PROTEIN"/>
    <property type="match status" value="1"/>
</dbReference>
<evidence type="ECO:0000259" key="2">
    <source>
        <dbReference type="PROSITE" id="PS50234"/>
    </source>
</evidence>
<dbReference type="InterPro" id="IPR051266">
    <property type="entry name" value="CLCR"/>
</dbReference>
<gene>
    <name evidence="3" type="ORF">NKI27_01155</name>
</gene>
<dbReference type="RefSeq" id="WP_265047869.1">
    <property type="nucleotide sequence ID" value="NZ_CP100390.1"/>
</dbReference>
<dbReference type="PROSITE" id="PS50234">
    <property type="entry name" value="VWFA"/>
    <property type="match status" value="1"/>
</dbReference>
<dbReference type="PROSITE" id="PS51257">
    <property type="entry name" value="PROKAR_LIPOPROTEIN"/>
    <property type="match status" value="1"/>
</dbReference>
<dbReference type="Proteomes" id="UP001163739">
    <property type="component" value="Chromosome"/>
</dbReference>
<evidence type="ECO:0000313" key="4">
    <source>
        <dbReference type="Proteomes" id="UP001163739"/>
    </source>
</evidence>
<dbReference type="InterPro" id="IPR022156">
    <property type="entry name" value="Uncharacterised_YfbK_N"/>
</dbReference>
<dbReference type="Gene3D" id="3.40.50.410">
    <property type="entry name" value="von Willebrand factor, type A domain"/>
    <property type="match status" value="1"/>
</dbReference>
<dbReference type="InterPro" id="IPR002035">
    <property type="entry name" value="VWF_A"/>
</dbReference>
<accession>A0ABY6N2P4</accession>
<dbReference type="Pfam" id="PF12034">
    <property type="entry name" value="YfbK_C"/>
    <property type="match status" value="1"/>
</dbReference>
<evidence type="ECO:0000313" key="3">
    <source>
        <dbReference type="EMBL" id="UZE96383.1"/>
    </source>
</evidence>
<evidence type="ECO:0000256" key="1">
    <source>
        <dbReference type="SAM" id="MobiDB-lite"/>
    </source>
</evidence>
<dbReference type="EMBL" id="CP100390">
    <property type="protein sequence ID" value="UZE96383.1"/>
    <property type="molecule type" value="Genomic_DNA"/>
</dbReference>
<feature type="region of interest" description="Disordered" evidence="1">
    <location>
        <begin position="82"/>
        <end position="104"/>
    </location>
</feature>
<dbReference type="Pfam" id="PF00092">
    <property type="entry name" value="VWA"/>
    <property type="match status" value="1"/>
</dbReference>
<feature type="domain" description="VWFA" evidence="2">
    <location>
        <begin position="211"/>
        <end position="385"/>
    </location>
</feature>
<protein>
    <submittedName>
        <fullName evidence="3">VWA domain-containing protein</fullName>
    </submittedName>
</protein>
<dbReference type="SMART" id="SM00327">
    <property type="entry name" value="VWA"/>
    <property type="match status" value="1"/>
</dbReference>
<sequence length="576" mass="63698">MTTLKSTHPVFSHKKPSKNLLLMALSAAALTSACSTNETQYNPAPPAEKVSQTKDIESRLHKANNQKTTEAKRIAHPLFSDSESPVHATTSNIRTAPTSPVNNERYSNIEQNSVMSVSESPVSTFSIDVDTASYANTRRFINNGQRPPIHAVRTEELINYFDYQYATPSNKEQPFSVHYELGPSPWNSDRTLLHVGIQGYKDLSAERPSANLVFLVDVSGSMNSQNKLPLVKKSLRLLAKQLNHNDRISLVAYAGAAQVVLEPTAGDKTVEILQAIDQLQAGGSTHGSAGIELAYQLGQQAHIDKGINRVMLATDGDFNVGLRSIDELKQYIEGKRKTGLQLSVLGYGTGNYNDALMEELSNRGNGNAAYIDNLKEAQKVLVDEIGSTLQTIASDVKLQMEFNPQWVQEYRLIGYENRLLNREDFNNDKVDAGDIGTGHSLTAIYELTLTGAEKPWSDALHFATSPKEKAESAHSNELGLLRIRYKLPEQSTSKLLKFPVNKDRIKTSKGSTSDAYRFASSVAGFSELLRNSQYLNAYTFNDVIDQAEKAKGSDRYGYRSEFIQLARLLVGESVER</sequence>
<dbReference type="SUPFAM" id="SSF53300">
    <property type="entry name" value="vWA-like"/>
    <property type="match status" value="1"/>
</dbReference>
<name>A0ABY6N2P4_9ALTE</name>
<dbReference type="InterPro" id="IPR036465">
    <property type="entry name" value="vWFA_dom_sf"/>
</dbReference>
<dbReference type="InterPro" id="IPR021908">
    <property type="entry name" value="YfbK_C"/>
</dbReference>
<keyword evidence="4" id="KW-1185">Reference proteome</keyword>
<dbReference type="PANTHER" id="PTHR10579">
    <property type="entry name" value="CALCIUM-ACTIVATED CHLORIDE CHANNEL REGULATOR"/>
    <property type="match status" value="1"/>
</dbReference>
<dbReference type="Pfam" id="PF12450">
    <property type="entry name" value="vWF_A"/>
    <property type="match status" value="1"/>
</dbReference>
<dbReference type="CDD" id="cd01465">
    <property type="entry name" value="vWA_subgroup"/>
    <property type="match status" value="1"/>
</dbReference>
<organism evidence="3 4">
    <name type="scientific">Alkalimarinus alittae</name>
    <dbReference type="NCBI Taxonomy" id="2961619"/>
    <lineage>
        <taxon>Bacteria</taxon>
        <taxon>Pseudomonadati</taxon>
        <taxon>Pseudomonadota</taxon>
        <taxon>Gammaproteobacteria</taxon>
        <taxon>Alteromonadales</taxon>
        <taxon>Alteromonadaceae</taxon>
        <taxon>Alkalimarinus</taxon>
    </lineage>
</organism>